<evidence type="ECO:0000259" key="9">
    <source>
        <dbReference type="SMART" id="SM00739"/>
    </source>
</evidence>
<keyword evidence="11" id="KW-1185">Reference proteome</keyword>
<dbReference type="GO" id="GO:0031564">
    <property type="term" value="P:transcription antitermination"/>
    <property type="evidence" value="ECO:0007669"/>
    <property type="project" value="UniProtKB-UniRule"/>
</dbReference>
<dbReference type="AlphaFoldDB" id="A0A6N7W289"/>
<dbReference type="Proteomes" id="UP000470875">
    <property type="component" value="Unassembled WGS sequence"/>
</dbReference>
<feature type="domain" description="NusG-like N-terminal" evidence="8">
    <location>
        <begin position="73"/>
        <end position="181"/>
    </location>
</feature>
<reference evidence="10 11" key="1">
    <citation type="submission" date="2019-08" db="EMBL/GenBank/DDBJ databases">
        <title>In-depth cultivation of the pig gut microbiome towards novel bacterial diversity and tailored functional studies.</title>
        <authorList>
            <person name="Wylensek D."/>
            <person name="Hitch T.C.A."/>
            <person name="Clavel T."/>
        </authorList>
    </citation>
    <scope>NUCLEOTIDE SEQUENCE [LARGE SCALE GENOMIC DNA]</scope>
    <source>
        <strain evidence="10 11">WB03_NA08</strain>
    </source>
</reference>
<dbReference type="SMART" id="SM00738">
    <property type="entry name" value="NGN"/>
    <property type="match status" value="1"/>
</dbReference>
<dbReference type="Gene3D" id="3.30.70.940">
    <property type="entry name" value="NusG, N-terminal domain"/>
    <property type="match status" value="1"/>
</dbReference>
<comment type="caution">
    <text evidence="10">The sequence shown here is derived from an EMBL/GenBank/DDBJ whole genome shotgun (WGS) entry which is preliminary data.</text>
</comment>
<keyword evidence="3 5" id="KW-0805">Transcription regulation</keyword>
<organism evidence="10 11">
    <name type="scientific">Scrofimicrobium canadense</name>
    <dbReference type="NCBI Taxonomy" id="2652290"/>
    <lineage>
        <taxon>Bacteria</taxon>
        <taxon>Bacillati</taxon>
        <taxon>Actinomycetota</taxon>
        <taxon>Actinomycetes</taxon>
        <taxon>Actinomycetales</taxon>
        <taxon>Actinomycetaceae</taxon>
        <taxon>Scrofimicrobium</taxon>
    </lineage>
</organism>
<dbReference type="PRINTS" id="PR00338">
    <property type="entry name" value="NUSGTNSCPFCT"/>
</dbReference>
<dbReference type="CDD" id="cd06091">
    <property type="entry name" value="KOW_NusG"/>
    <property type="match status" value="1"/>
</dbReference>
<keyword evidence="2 5" id="KW-0889">Transcription antitermination</keyword>
<dbReference type="GO" id="GO:0006354">
    <property type="term" value="P:DNA-templated transcription elongation"/>
    <property type="evidence" value="ECO:0007669"/>
    <property type="project" value="UniProtKB-UniRule"/>
</dbReference>
<dbReference type="PANTHER" id="PTHR30265">
    <property type="entry name" value="RHO-INTERACTING TRANSCRIPTION TERMINATION FACTOR NUSG"/>
    <property type="match status" value="1"/>
</dbReference>
<accession>A0A6N7W289</accession>
<evidence type="ECO:0000259" key="8">
    <source>
        <dbReference type="SMART" id="SM00738"/>
    </source>
</evidence>
<protein>
    <recommendedName>
        <fullName evidence="5 6">Transcription termination/antitermination protein NusG</fullName>
    </recommendedName>
</protein>
<dbReference type="GO" id="GO:0032784">
    <property type="term" value="P:regulation of DNA-templated transcription elongation"/>
    <property type="evidence" value="ECO:0007669"/>
    <property type="project" value="InterPro"/>
</dbReference>
<name>A0A6N7W289_9ACTO</name>
<dbReference type="NCBIfam" id="TIGR00922">
    <property type="entry name" value="nusG"/>
    <property type="match status" value="1"/>
</dbReference>
<dbReference type="SMART" id="SM00739">
    <property type="entry name" value="KOW"/>
    <property type="match status" value="1"/>
</dbReference>
<dbReference type="SUPFAM" id="SSF82679">
    <property type="entry name" value="N-utilization substance G protein NusG, N-terminal domain"/>
    <property type="match status" value="1"/>
</dbReference>
<evidence type="ECO:0000256" key="1">
    <source>
        <dbReference type="ARBA" id="ARBA00022472"/>
    </source>
</evidence>
<dbReference type="InterPro" id="IPR043425">
    <property type="entry name" value="NusG-like"/>
</dbReference>
<dbReference type="Gene3D" id="2.30.30.30">
    <property type="match status" value="1"/>
</dbReference>
<dbReference type="HAMAP" id="MF_00948">
    <property type="entry name" value="NusG"/>
    <property type="match status" value="1"/>
</dbReference>
<evidence type="ECO:0000313" key="11">
    <source>
        <dbReference type="Proteomes" id="UP000470875"/>
    </source>
</evidence>
<gene>
    <name evidence="5 10" type="primary">nusG</name>
    <name evidence="10" type="ORF">FYJ24_01225</name>
</gene>
<dbReference type="InterPro" id="IPR001062">
    <property type="entry name" value="Transcrpt_antiterm_NusG"/>
</dbReference>
<dbReference type="InterPro" id="IPR008991">
    <property type="entry name" value="Translation_prot_SH3-like_sf"/>
</dbReference>
<keyword evidence="1 5" id="KW-0806">Transcription termination</keyword>
<evidence type="ECO:0000313" key="10">
    <source>
        <dbReference type="EMBL" id="MSS83405.1"/>
    </source>
</evidence>
<keyword evidence="4 5" id="KW-0804">Transcription</keyword>
<dbReference type="SUPFAM" id="SSF50104">
    <property type="entry name" value="Translation proteins SH3-like domain"/>
    <property type="match status" value="1"/>
</dbReference>
<dbReference type="Pfam" id="PF02357">
    <property type="entry name" value="NusG"/>
    <property type="match status" value="1"/>
</dbReference>
<evidence type="ECO:0000256" key="2">
    <source>
        <dbReference type="ARBA" id="ARBA00022814"/>
    </source>
</evidence>
<dbReference type="EMBL" id="VULO01000001">
    <property type="protein sequence ID" value="MSS83405.1"/>
    <property type="molecule type" value="Genomic_DNA"/>
</dbReference>
<dbReference type="InterPro" id="IPR047050">
    <property type="entry name" value="NGN"/>
</dbReference>
<feature type="domain" description="KOW" evidence="9">
    <location>
        <begin position="204"/>
        <end position="231"/>
    </location>
</feature>
<dbReference type="CDD" id="cd09891">
    <property type="entry name" value="NGN_Bact_1"/>
    <property type="match status" value="1"/>
</dbReference>
<dbReference type="InterPro" id="IPR005824">
    <property type="entry name" value="KOW"/>
</dbReference>
<evidence type="ECO:0000256" key="4">
    <source>
        <dbReference type="ARBA" id="ARBA00023163"/>
    </source>
</evidence>
<dbReference type="PANTHER" id="PTHR30265:SF2">
    <property type="entry name" value="TRANSCRIPTION TERMINATION_ANTITERMINATION PROTEIN NUSG"/>
    <property type="match status" value="1"/>
</dbReference>
<evidence type="ECO:0000256" key="6">
    <source>
        <dbReference type="NCBIfam" id="TIGR00922"/>
    </source>
</evidence>
<evidence type="ECO:0000256" key="7">
    <source>
        <dbReference type="RuleBase" id="RU000538"/>
    </source>
</evidence>
<dbReference type="InterPro" id="IPR006645">
    <property type="entry name" value="NGN-like_dom"/>
</dbReference>
<dbReference type="GO" id="GO:0006353">
    <property type="term" value="P:DNA-templated transcription termination"/>
    <property type="evidence" value="ECO:0007669"/>
    <property type="project" value="UniProtKB-UniRule"/>
</dbReference>
<dbReference type="GO" id="GO:0005829">
    <property type="term" value="C:cytosol"/>
    <property type="evidence" value="ECO:0007669"/>
    <property type="project" value="TreeGrafter"/>
</dbReference>
<comment type="similarity">
    <text evidence="5 7">Belongs to the NusG family.</text>
</comment>
<dbReference type="InterPro" id="IPR036735">
    <property type="entry name" value="NGN_dom_sf"/>
</dbReference>
<dbReference type="InterPro" id="IPR014722">
    <property type="entry name" value="Rib_uL2_dom2"/>
</dbReference>
<sequence length="260" mass="29341">MDQEEYVADLEESWDITSDDVVDVDEIEEPAIVEEELTEQQDVPVESEEQPQAIAETSEDLIQALKDELMSVPGDWYVLHTYSGHERKVKANLEQRILNYDMENRIFRVEVPMEEVWEVKNTVRKKVQRVRMPGYALVCMDLDEASWRVVKETPAVTGFVGDQYDPLPITVDEVVDMLAPGMIAAEVSEGTAPAAEIKTPIVSDFEVGEVVTVIDGPFDGMSASIAEIMTETQKLKVLVTIFERETPMELGFNQVRKNEA</sequence>
<comment type="function">
    <text evidence="5 7">Participates in transcription elongation, termination and antitermination.</text>
</comment>
<proteinExistence type="inferred from homology"/>
<evidence type="ECO:0000256" key="5">
    <source>
        <dbReference type="HAMAP-Rule" id="MF_00948"/>
    </source>
</evidence>
<evidence type="ECO:0000256" key="3">
    <source>
        <dbReference type="ARBA" id="ARBA00023015"/>
    </source>
</evidence>